<dbReference type="CDD" id="cd06464">
    <property type="entry name" value="ACD_sHsps-like"/>
    <property type="match status" value="1"/>
</dbReference>
<gene>
    <name evidence="2" type="ORF">BGX16_1282</name>
</gene>
<dbReference type="SUPFAM" id="SSF49764">
    <property type="entry name" value="HSP20-like chaperones"/>
    <property type="match status" value="1"/>
</dbReference>
<dbReference type="InterPro" id="IPR008978">
    <property type="entry name" value="HSP20-like_chaperone"/>
</dbReference>
<dbReference type="AlphaFoldDB" id="A0A2M9A6J4"/>
<evidence type="ECO:0000313" key="2">
    <source>
        <dbReference type="EMBL" id="PJJ41319.1"/>
    </source>
</evidence>
<evidence type="ECO:0000313" key="3">
    <source>
        <dbReference type="Proteomes" id="UP000231134"/>
    </source>
</evidence>
<feature type="domain" description="SHSP" evidence="1">
    <location>
        <begin position="38"/>
        <end position="118"/>
    </location>
</feature>
<dbReference type="PANTHER" id="PTHR11527">
    <property type="entry name" value="HEAT-SHOCK PROTEIN 20 FAMILY MEMBER"/>
    <property type="match status" value="1"/>
</dbReference>
<name>A0A2M9A6J4_9BACT</name>
<protein>
    <submittedName>
        <fullName evidence="2">HSP20 family protein</fullName>
    </submittedName>
</protein>
<comment type="caution">
    <text evidence="2">The sequence shown here is derived from an EMBL/GenBank/DDBJ whole genome shotgun (WGS) entry which is preliminary data.</text>
</comment>
<accession>A0A2M9A6J4</accession>
<dbReference type="InterPro" id="IPR002068">
    <property type="entry name" value="A-crystallin/Hsp20_dom"/>
</dbReference>
<proteinExistence type="predicted"/>
<organism evidence="2 3">
    <name type="scientific">Hallerella succinigenes</name>
    <dbReference type="NCBI Taxonomy" id="1896222"/>
    <lineage>
        <taxon>Bacteria</taxon>
        <taxon>Pseudomonadati</taxon>
        <taxon>Fibrobacterota</taxon>
        <taxon>Fibrobacteria</taxon>
        <taxon>Fibrobacterales</taxon>
        <taxon>Fibrobacteraceae</taxon>
        <taxon>Hallerella</taxon>
    </lineage>
</organism>
<dbReference type="InterPro" id="IPR031107">
    <property type="entry name" value="Small_HSP"/>
</dbReference>
<evidence type="ECO:0000259" key="1">
    <source>
        <dbReference type="Pfam" id="PF00011"/>
    </source>
</evidence>
<dbReference type="Pfam" id="PF00011">
    <property type="entry name" value="HSP20"/>
    <property type="match status" value="1"/>
</dbReference>
<dbReference type="Proteomes" id="UP000231134">
    <property type="component" value="Unassembled WGS sequence"/>
</dbReference>
<dbReference type="EMBL" id="PGEX01000001">
    <property type="protein sequence ID" value="PJJ41319.1"/>
    <property type="molecule type" value="Genomic_DNA"/>
</dbReference>
<sequence>MYNTQMIPTHFFGLNKFFDAFENEGKACGSCMPRAAVAENNGQYTLEVDLPGVKKEDIDLNLENFMLTIKASRKSATADMKFERSFKLSQDLDTEAADVTFENGLLSIKLSKKASAAPHKLVIK</sequence>
<dbReference type="Gene3D" id="2.60.40.790">
    <property type="match status" value="1"/>
</dbReference>
<dbReference type="RefSeq" id="WP_157797911.1">
    <property type="nucleotide sequence ID" value="NZ_JAXFBG010000165.1"/>
</dbReference>
<dbReference type="OrthoDB" id="9811615at2"/>
<keyword evidence="3" id="KW-1185">Reference proteome</keyword>
<reference evidence="2 3" key="1">
    <citation type="submission" date="2017-11" db="EMBL/GenBank/DDBJ databases">
        <title>Animal gut microbial communities from fecal samples from Wisconsin, USA.</title>
        <authorList>
            <person name="Neumann A."/>
        </authorList>
    </citation>
    <scope>NUCLEOTIDE SEQUENCE [LARGE SCALE GENOMIC DNA]</scope>
    <source>
        <strain evidence="2 3">UWS3</strain>
    </source>
</reference>